<accession>A0ABX7CLA8</accession>
<keyword evidence="2" id="KW-1185">Reference proteome</keyword>
<gene>
    <name evidence="1" type="ORF">I6I98_17820</name>
</gene>
<sequence length="68" mass="7255">MNKLDLKSFGAQDLSVNEMSTIDGGGFIGDFFLGKVADLIVDSIGYSMNNPEPGWNSTPFGHYGGARP</sequence>
<dbReference type="EMBL" id="CP068224">
    <property type="protein sequence ID" value="QQT52120.1"/>
    <property type="molecule type" value="Genomic_DNA"/>
</dbReference>
<evidence type="ECO:0000313" key="2">
    <source>
        <dbReference type="Proteomes" id="UP000595498"/>
    </source>
</evidence>
<proteinExistence type="predicted"/>
<evidence type="ECO:0008006" key="3">
    <source>
        <dbReference type="Google" id="ProtNLM"/>
    </source>
</evidence>
<organism evidence="1 2">
    <name type="scientific">Sphingobacterium multivorum</name>
    <dbReference type="NCBI Taxonomy" id="28454"/>
    <lineage>
        <taxon>Bacteria</taxon>
        <taxon>Pseudomonadati</taxon>
        <taxon>Bacteroidota</taxon>
        <taxon>Sphingobacteriia</taxon>
        <taxon>Sphingobacteriales</taxon>
        <taxon>Sphingobacteriaceae</taxon>
        <taxon>Sphingobacterium</taxon>
    </lineage>
</organism>
<reference evidence="1 2" key="1">
    <citation type="submission" date="2021-01" db="EMBL/GenBank/DDBJ databases">
        <title>FDA dAtabase for Regulatory Grade micrObial Sequences (FDA-ARGOS): Supporting development and validation of Infectious Disease Dx tests.</title>
        <authorList>
            <person name="Sproer C."/>
            <person name="Gronow S."/>
            <person name="Severitt S."/>
            <person name="Schroder I."/>
            <person name="Tallon L."/>
            <person name="Sadzewicz L."/>
            <person name="Zhao X."/>
            <person name="Boylan J."/>
            <person name="Ott S."/>
            <person name="Bowen H."/>
            <person name="Vavikolanu K."/>
            <person name="Mehta A."/>
            <person name="Aluvathingal J."/>
            <person name="Nadendla S."/>
            <person name="Lowell S."/>
            <person name="Myers T."/>
            <person name="Yan Y."/>
            <person name="Sichtig H."/>
        </authorList>
    </citation>
    <scope>NUCLEOTIDE SEQUENCE [LARGE SCALE GENOMIC DNA]</scope>
    <source>
        <strain evidence="1 2">FDAARGOS_1141</strain>
    </source>
</reference>
<name>A0ABX7CLA8_SPHMU</name>
<dbReference type="Proteomes" id="UP000595498">
    <property type="component" value="Chromosome"/>
</dbReference>
<protein>
    <recommendedName>
        <fullName evidence="3">Bacteriocin</fullName>
    </recommendedName>
</protein>
<evidence type="ECO:0000313" key="1">
    <source>
        <dbReference type="EMBL" id="QQT52120.1"/>
    </source>
</evidence>